<protein>
    <submittedName>
        <fullName evidence="2">Uncharacterized protein</fullName>
    </submittedName>
</protein>
<feature type="non-terminal residue" evidence="2">
    <location>
        <position position="56"/>
    </location>
</feature>
<comment type="caution">
    <text evidence="2">The sequence shown here is derived from an EMBL/GenBank/DDBJ whole genome shotgun (WGS) entry which is preliminary data.</text>
</comment>
<keyword evidence="1" id="KW-0812">Transmembrane</keyword>
<reference evidence="2 3" key="1">
    <citation type="submission" date="2018-01" db="EMBL/GenBank/DDBJ databases">
        <title>Comparison of the Chinese Bamboo Partridge and Red Junglefowl genome sequences highlights the importance of demography in genome evolution.</title>
        <authorList>
            <person name="Tiley G.P."/>
            <person name="Kimball R.T."/>
            <person name="Braun E.L."/>
            <person name="Burleigh J.G."/>
        </authorList>
    </citation>
    <scope>NUCLEOTIDE SEQUENCE [LARGE SCALE GENOMIC DNA]</scope>
    <source>
        <strain evidence="2">RTK389</strain>
        <tissue evidence="2">Blood</tissue>
    </source>
</reference>
<feature type="non-terminal residue" evidence="2">
    <location>
        <position position="1"/>
    </location>
</feature>
<organism evidence="2 3">
    <name type="scientific">Bambusicola thoracicus</name>
    <name type="common">Chinese bamboo-partridge</name>
    <name type="synonym">Perdix thoracica</name>
    <dbReference type="NCBI Taxonomy" id="9083"/>
    <lineage>
        <taxon>Eukaryota</taxon>
        <taxon>Metazoa</taxon>
        <taxon>Chordata</taxon>
        <taxon>Craniata</taxon>
        <taxon>Vertebrata</taxon>
        <taxon>Euteleostomi</taxon>
        <taxon>Archelosauria</taxon>
        <taxon>Archosauria</taxon>
        <taxon>Dinosauria</taxon>
        <taxon>Saurischia</taxon>
        <taxon>Theropoda</taxon>
        <taxon>Coelurosauria</taxon>
        <taxon>Aves</taxon>
        <taxon>Neognathae</taxon>
        <taxon>Galloanserae</taxon>
        <taxon>Galliformes</taxon>
        <taxon>Phasianidae</taxon>
        <taxon>Perdicinae</taxon>
        <taxon>Bambusicola</taxon>
    </lineage>
</organism>
<keyword evidence="1" id="KW-0472">Membrane</keyword>
<keyword evidence="1" id="KW-1133">Transmembrane helix</keyword>
<evidence type="ECO:0000313" key="2">
    <source>
        <dbReference type="EMBL" id="POI31660.1"/>
    </source>
</evidence>
<evidence type="ECO:0000313" key="3">
    <source>
        <dbReference type="Proteomes" id="UP000237246"/>
    </source>
</evidence>
<evidence type="ECO:0000256" key="1">
    <source>
        <dbReference type="SAM" id="Phobius"/>
    </source>
</evidence>
<sequence length="56" mass="6321">EEEHKLLTTLQLLYTIGHYFSLISLVLALLILSSLSCSYSVCRSLGNKQIKTGEHR</sequence>
<feature type="transmembrane region" description="Helical" evidence="1">
    <location>
        <begin position="20"/>
        <end position="42"/>
    </location>
</feature>
<dbReference type="Proteomes" id="UP000237246">
    <property type="component" value="Unassembled WGS sequence"/>
</dbReference>
<proteinExistence type="predicted"/>
<dbReference type="AlphaFoldDB" id="A0A2P4T5J9"/>
<keyword evidence="3" id="KW-1185">Reference proteome</keyword>
<accession>A0A2P4T5J9</accession>
<gene>
    <name evidence="2" type="ORF">CIB84_004589</name>
</gene>
<dbReference type="EMBL" id="PPHD01008012">
    <property type="protein sequence ID" value="POI31660.1"/>
    <property type="molecule type" value="Genomic_DNA"/>
</dbReference>
<name>A0A2P4T5J9_BAMTH</name>